<dbReference type="PANTHER" id="PTHR43328">
    <property type="entry name" value="ACETYLTRANSFERASE-RELATED"/>
    <property type="match status" value="1"/>
</dbReference>
<dbReference type="EMBL" id="CP017248">
    <property type="protein sequence ID" value="AOR35049.1"/>
    <property type="molecule type" value="Genomic_DNA"/>
</dbReference>
<proteinExistence type="predicted"/>
<dbReference type="InterPro" id="IPR000182">
    <property type="entry name" value="GNAT_dom"/>
</dbReference>
<keyword evidence="2" id="KW-0808">Transferase</keyword>
<accession>A0A1D7YI72</accession>
<dbReference type="AlphaFoldDB" id="A0A1D7YI72"/>
<dbReference type="RefSeq" id="WP_069781589.1">
    <property type="nucleotide sequence ID" value="NZ_CP017248.1"/>
</dbReference>
<evidence type="ECO:0000259" key="1">
    <source>
        <dbReference type="PROSITE" id="PS51186"/>
    </source>
</evidence>
<gene>
    <name evidence="2" type="ORF">BFF78_31910</name>
</gene>
<dbReference type="PROSITE" id="PS51186">
    <property type="entry name" value="GNAT"/>
    <property type="match status" value="1"/>
</dbReference>
<dbReference type="Pfam" id="PF13302">
    <property type="entry name" value="Acetyltransf_3"/>
    <property type="match status" value="1"/>
</dbReference>
<organism evidence="2 3">
    <name type="scientific">Streptomyces fodineus</name>
    <dbReference type="NCBI Taxonomy" id="1904616"/>
    <lineage>
        <taxon>Bacteria</taxon>
        <taxon>Bacillati</taxon>
        <taxon>Actinomycetota</taxon>
        <taxon>Actinomycetes</taxon>
        <taxon>Kitasatosporales</taxon>
        <taxon>Streptomycetaceae</taxon>
        <taxon>Streptomyces</taxon>
    </lineage>
</organism>
<evidence type="ECO:0000313" key="3">
    <source>
        <dbReference type="Proteomes" id="UP000094960"/>
    </source>
</evidence>
<dbReference type="GO" id="GO:0016747">
    <property type="term" value="F:acyltransferase activity, transferring groups other than amino-acyl groups"/>
    <property type="evidence" value="ECO:0007669"/>
    <property type="project" value="InterPro"/>
</dbReference>
<dbReference type="InterPro" id="IPR016181">
    <property type="entry name" value="Acyl_CoA_acyltransferase"/>
</dbReference>
<reference evidence="3" key="1">
    <citation type="submission" date="2016-09" db="EMBL/GenBank/DDBJ databases">
        <title>Streptomyces puniciscabiei strain:TW1S1 Genome sequencing and assembly.</title>
        <authorList>
            <person name="Kim M.-K."/>
            <person name="Kim S.B."/>
        </authorList>
    </citation>
    <scope>NUCLEOTIDE SEQUENCE [LARGE SCALE GENOMIC DNA]</scope>
    <source>
        <strain evidence="3">TW1S1</strain>
    </source>
</reference>
<dbReference type="SUPFAM" id="SSF55729">
    <property type="entry name" value="Acyl-CoA N-acyltransferases (Nat)"/>
    <property type="match status" value="1"/>
</dbReference>
<keyword evidence="3" id="KW-1185">Reference proteome</keyword>
<dbReference type="Proteomes" id="UP000094960">
    <property type="component" value="Chromosome"/>
</dbReference>
<feature type="domain" description="N-acetyltransferase" evidence="1">
    <location>
        <begin position="3"/>
        <end position="157"/>
    </location>
</feature>
<dbReference type="Gene3D" id="3.40.630.30">
    <property type="match status" value="1"/>
</dbReference>
<name>A0A1D7YI72_9ACTN</name>
<dbReference type="KEGG" id="spun:BFF78_31910"/>
<sequence length="172" mass="18853">MEIALRVVRDSDLPVFFRQMRDPEALRMAAFGPADPADREAFDAQWKRIRASSDVPRTVLADGRVVGSAAVYGEPGEREVTYWIDRAYWGRGVATAALRALLAEVPERPLYARAAADNTASLRVLEKCGFRETARARGYANGRGREIDEVVLVLEACASPPCGGDGSSGRRR</sequence>
<protein>
    <submittedName>
        <fullName evidence="2">GNAT family N-acetyltransferase</fullName>
    </submittedName>
</protein>
<dbReference type="PANTHER" id="PTHR43328:SF1">
    <property type="entry name" value="N-ACETYLTRANSFERASE DOMAIN-CONTAINING PROTEIN"/>
    <property type="match status" value="1"/>
</dbReference>
<evidence type="ECO:0000313" key="2">
    <source>
        <dbReference type="EMBL" id="AOR35049.1"/>
    </source>
</evidence>